<dbReference type="EMBL" id="ASPP01038837">
    <property type="protein sequence ID" value="ETO01241.1"/>
    <property type="molecule type" value="Genomic_DNA"/>
</dbReference>
<keyword evidence="2" id="KW-1185">Reference proteome</keyword>
<proteinExistence type="predicted"/>
<comment type="caution">
    <text evidence="1">The sequence shown here is derived from an EMBL/GenBank/DDBJ whole genome shotgun (WGS) entry which is preliminary data.</text>
</comment>
<reference evidence="1 2" key="1">
    <citation type="journal article" date="2013" name="Curr. Biol.">
        <title>The Genome of the Foraminiferan Reticulomyxa filosa.</title>
        <authorList>
            <person name="Glockner G."/>
            <person name="Hulsmann N."/>
            <person name="Schleicher M."/>
            <person name="Noegel A.A."/>
            <person name="Eichinger L."/>
            <person name="Gallinger C."/>
            <person name="Pawlowski J."/>
            <person name="Sierra R."/>
            <person name="Euteneuer U."/>
            <person name="Pillet L."/>
            <person name="Moustafa A."/>
            <person name="Platzer M."/>
            <person name="Groth M."/>
            <person name="Szafranski K."/>
            <person name="Schliwa M."/>
        </authorList>
    </citation>
    <scope>NUCLEOTIDE SEQUENCE [LARGE SCALE GENOMIC DNA]</scope>
</reference>
<protein>
    <submittedName>
        <fullName evidence="1">Uncharacterized protein</fullName>
    </submittedName>
</protein>
<dbReference type="OrthoDB" id="412600at2759"/>
<name>X6LIP5_RETFI</name>
<accession>X6LIP5</accession>
<evidence type="ECO:0000313" key="2">
    <source>
        <dbReference type="Proteomes" id="UP000023152"/>
    </source>
</evidence>
<dbReference type="Proteomes" id="UP000023152">
    <property type="component" value="Unassembled WGS sequence"/>
</dbReference>
<dbReference type="AlphaFoldDB" id="X6LIP5"/>
<organism evidence="1 2">
    <name type="scientific">Reticulomyxa filosa</name>
    <dbReference type="NCBI Taxonomy" id="46433"/>
    <lineage>
        <taxon>Eukaryota</taxon>
        <taxon>Sar</taxon>
        <taxon>Rhizaria</taxon>
        <taxon>Retaria</taxon>
        <taxon>Foraminifera</taxon>
        <taxon>Monothalamids</taxon>
        <taxon>Reticulomyxidae</taxon>
        <taxon>Reticulomyxa</taxon>
    </lineage>
</organism>
<gene>
    <name evidence="1" type="ORF">RFI_36199</name>
</gene>
<sequence length="105" mass="12506">YLAISEFGMNGELQEPVLQQISKVQNNTIIVCYCIFNCIEIQTLEHHTKGSISFVYSYDFDINGACNWLDTNKWEDTWKISCDEKFSMLQVRHVNFYFFHFCFCY</sequence>
<feature type="non-terminal residue" evidence="1">
    <location>
        <position position="1"/>
    </location>
</feature>
<evidence type="ECO:0000313" key="1">
    <source>
        <dbReference type="EMBL" id="ETO01241.1"/>
    </source>
</evidence>